<dbReference type="Proteomes" id="UP001303046">
    <property type="component" value="Unassembled WGS sequence"/>
</dbReference>
<keyword evidence="2" id="KW-1185">Reference proteome</keyword>
<protein>
    <submittedName>
        <fullName evidence="1">Uncharacterized protein</fullName>
    </submittedName>
</protein>
<reference evidence="1 2" key="1">
    <citation type="submission" date="2023-08" db="EMBL/GenBank/DDBJ databases">
        <title>A Necator americanus chromosomal reference genome.</title>
        <authorList>
            <person name="Ilik V."/>
            <person name="Petrzelkova K.J."/>
            <person name="Pardy F."/>
            <person name="Fuh T."/>
            <person name="Niatou-Singa F.S."/>
            <person name="Gouil Q."/>
            <person name="Baker L."/>
            <person name="Ritchie M.E."/>
            <person name="Jex A.R."/>
            <person name="Gazzola D."/>
            <person name="Li H."/>
            <person name="Toshio Fujiwara R."/>
            <person name="Zhan B."/>
            <person name="Aroian R.V."/>
            <person name="Pafco B."/>
            <person name="Schwarz E.M."/>
        </authorList>
    </citation>
    <scope>NUCLEOTIDE SEQUENCE [LARGE SCALE GENOMIC DNA]</scope>
    <source>
        <strain evidence="1 2">Aroian</strain>
        <tissue evidence="1">Whole animal</tissue>
    </source>
</reference>
<gene>
    <name evidence="1" type="primary">Necator_chrII.g8551</name>
    <name evidence="1" type="ORF">RB195_020756</name>
</gene>
<comment type="caution">
    <text evidence="1">The sequence shown here is derived from an EMBL/GenBank/DDBJ whole genome shotgun (WGS) entry which is preliminary data.</text>
</comment>
<sequence>MFVSNGAKDHRCCAPYIVSFNICSRKRSQPSSELYSFPKLYEEMIVTEEKASVASLVVTSIQSYTTDSINKVLASPIDRKSRVPDAFVFDVCFLK</sequence>
<evidence type="ECO:0000313" key="2">
    <source>
        <dbReference type="Proteomes" id="UP001303046"/>
    </source>
</evidence>
<dbReference type="EMBL" id="JAVFWL010000002">
    <property type="protein sequence ID" value="KAK6738851.1"/>
    <property type="molecule type" value="Genomic_DNA"/>
</dbReference>
<evidence type="ECO:0000313" key="1">
    <source>
        <dbReference type="EMBL" id="KAK6738851.1"/>
    </source>
</evidence>
<organism evidence="1 2">
    <name type="scientific">Necator americanus</name>
    <name type="common">Human hookworm</name>
    <dbReference type="NCBI Taxonomy" id="51031"/>
    <lineage>
        <taxon>Eukaryota</taxon>
        <taxon>Metazoa</taxon>
        <taxon>Ecdysozoa</taxon>
        <taxon>Nematoda</taxon>
        <taxon>Chromadorea</taxon>
        <taxon>Rhabditida</taxon>
        <taxon>Rhabditina</taxon>
        <taxon>Rhabditomorpha</taxon>
        <taxon>Strongyloidea</taxon>
        <taxon>Ancylostomatidae</taxon>
        <taxon>Bunostominae</taxon>
        <taxon>Necator</taxon>
    </lineage>
</organism>
<accession>A0ABR1CNS1</accession>
<name>A0ABR1CNS1_NECAM</name>
<proteinExistence type="predicted"/>